<feature type="region of interest" description="Disordered" evidence="1">
    <location>
        <begin position="273"/>
        <end position="295"/>
    </location>
</feature>
<dbReference type="Pfam" id="PF12543">
    <property type="entry name" value="DUF3738"/>
    <property type="match status" value="1"/>
</dbReference>
<dbReference type="KEGG" id="trs:Terro_0022"/>
<dbReference type="Proteomes" id="UP000006056">
    <property type="component" value="Chromosome"/>
</dbReference>
<dbReference type="HOGENOM" id="CLU_079080_0_0_0"/>
<feature type="compositionally biased region" description="Low complexity" evidence="1">
    <location>
        <begin position="249"/>
        <end position="261"/>
    </location>
</feature>
<dbReference type="OrthoDB" id="112845at2"/>
<evidence type="ECO:0000256" key="2">
    <source>
        <dbReference type="SAM" id="SignalP"/>
    </source>
</evidence>
<feature type="region of interest" description="Disordered" evidence="1">
    <location>
        <begin position="242"/>
        <end position="261"/>
    </location>
</feature>
<name>I3ZAV6_TERRK</name>
<reference evidence="3 4" key="1">
    <citation type="submission" date="2012-06" db="EMBL/GenBank/DDBJ databases">
        <title>Complete genome of Terriglobus roseus DSM 18391.</title>
        <authorList>
            <consortium name="US DOE Joint Genome Institute (JGI-PGF)"/>
            <person name="Lucas S."/>
            <person name="Copeland A."/>
            <person name="Lapidus A."/>
            <person name="Glavina del Rio T."/>
            <person name="Dalin E."/>
            <person name="Tice H."/>
            <person name="Bruce D."/>
            <person name="Goodwin L."/>
            <person name="Pitluck S."/>
            <person name="Peters L."/>
            <person name="Mikhailova N."/>
            <person name="Munk A.C.C."/>
            <person name="Kyrpides N."/>
            <person name="Mavromatis K."/>
            <person name="Ivanova N."/>
            <person name="Brettin T."/>
            <person name="Detter J.C."/>
            <person name="Han C."/>
            <person name="Larimer F."/>
            <person name="Land M."/>
            <person name="Hauser L."/>
            <person name="Markowitz V."/>
            <person name="Cheng J.-F."/>
            <person name="Hugenholtz P."/>
            <person name="Woyke T."/>
            <person name="Wu D."/>
            <person name="Brambilla E."/>
            <person name="Klenk H.-P."/>
            <person name="Eisen J.A."/>
        </authorList>
    </citation>
    <scope>NUCLEOTIDE SEQUENCE [LARGE SCALE GENOMIC DNA]</scope>
    <source>
        <strain evidence="4">DSM 18391 / NRRL B-41598 / KBS 63</strain>
    </source>
</reference>
<proteinExistence type="predicted"/>
<dbReference type="STRING" id="926566.Terro_0022"/>
<evidence type="ECO:0000313" key="4">
    <source>
        <dbReference type="Proteomes" id="UP000006056"/>
    </source>
</evidence>
<dbReference type="RefSeq" id="WP_014783943.1">
    <property type="nucleotide sequence ID" value="NC_018014.1"/>
</dbReference>
<evidence type="ECO:0008006" key="5">
    <source>
        <dbReference type="Google" id="ProtNLM"/>
    </source>
</evidence>
<dbReference type="NCBIfam" id="TIGR03435">
    <property type="entry name" value="Soli_TIGR03435"/>
    <property type="match status" value="1"/>
</dbReference>
<keyword evidence="2" id="KW-0732">Signal</keyword>
<dbReference type="InterPro" id="IPR017801">
    <property type="entry name" value="DUF3738"/>
</dbReference>
<gene>
    <name evidence="3" type="ordered locus">Terro_0022</name>
</gene>
<evidence type="ECO:0000256" key="1">
    <source>
        <dbReference type="SAM" id="MobiDB-lite"/>
    </source>
</evidence>
<keyword evidence="4" id="KW-1185">Reference proteome</keyword>
<protein>
    <recommendedName>
        <fullName evidence="5">Soil-associated protein, TIGR03435 family</fullName>
    </recommendedName>
</protein>
<feature type="chain" id="PRO_5003684415" description="Soil-associated protein, TIGR03435 family" evidence="2">
    <location>
        <begin position="51"/>
        <end position="295"/>
    </location>
</feature>
<organism evidence="3 4">
    <name type="scientific">Terriglobus roseus (strain DSM 18391 / NRRL B-41598 / KBS 63)</name>
    <dbReference type="NCBI Taxonomy" id="926566"/>
    <lineage>
        <taxon>Bacteria</taxon>
        <taxon>Pseudomonadati</taxon>
        <taxon>Acidobacteriota</taxon>
        <taxon>Terriglobia</taxon>
        <taxon>Terriglobales</taxon>
        <taxon>Acidobacteriaceae</taxon>
        <taxon>Terriglobus</taxon>
    </lineage>
</organism>
<sequence>MEAKRAEGLQIPATLGLLSAYLLVMKLSYRFCSCSAVLAVALLAAGPAAAQAVPTYDISTVKPHDPNDGDISVNFRPANLHISNMTAQQLIALAWNVRPWLVSGLPPWAKSDHFEVDAKVSEPDMAALRALSDEERRQMVQNLLKERFHLAAHAETRTLPVYDLTVMPEGVKLTPSASLPAPEAGKPAPRRSRSMSQNDGHLVGKGADIRSLADSLANELERYVVDNTGLKGDYDIDLKWTPDDASKTPADAGLAGEPAPPLATAVRDQLGLKLTPSKGPVPAIVVDRIEPPTAN</sequence>
<dbReference type="EMBL" id="CP003379">
    <property type="protein sequence ID" value="AFL86374.1"/>
    <property type="molecule type" value="Genomic_DNA"/>
</dbReference>
<feature type="region of interest" description="Disordered" evidence="1">
    <location>
        <begin position="175"/>
        <end position="203"/>
    </location>
</feature>
<feature type="signal peptide" evidence="2">
    <location>
        <begin position="1"/>
        <end position="50"/>
    </location>
</feature>
<dbReference type="eggNOG" id="COG2027">
    <property type="taxonomic scope" value="Bacteria"/>
</dbReference>
<dbReference type="AlphaFoldDB" id="I3ZAV6"/>
<accession>I3ZAV6</accession>
<evidence type="ECO:0000313" key="3">
    <source>
        <dbReference type="EMBL" id="AFL86374.1"/>
    </source>
</evidence>